<accession>A0A087EB08</accession>
<organism evidence="1 2">
    <name type="scientific">Bifidobacterium subtile</name>
    <dbReference type="NCBI Taxonomy" id="77635"/>
    <lineage>
        <taxon>Bacteria</taxon>
        <taxon>Bacillati</taxon>
        <taxon>Actinomycetota</taxon>
        <taxon>Actinomycetes</taxon>
        <taxon>Bifidobacteriales</taxon>
        <taxon>Bifidobacteriaceae</taxon>
        <taxon>Bifidobacterium</taxon>
    </lineage>
</organism>
<dbReference type="STRING" id="77635.BISU_1484"/>
<protein>
    <submittedName>
        <fullName evidence="1">Uncharacterized protein</fullName>
    </submittedName>
</protein>
<evidence type="ECO:0000313" key="2">
    <source>
        <dbReference type="Proteomes" id="UP000029055"/>
    </source>
</evidence>
<dbReference type="AlphaFoldDB" id="A0A087EB08"/>
<keyword evidence="2" id="KW-1185">Reference proteome</keyword>
<gene>
    <name evidence="1" type="ORF">BISU_1484</name>
</gene>
<proteinExistence type="predicted"/>
<sequence>MPAAAISLSSSAAPGPRATLPFILIALPWTVRKSTQPGFDWTGLALGSLTLDHVSSRLATMFRDQDFTRLPIAFAGQLFILESFSTLAASFSFLDPDGYTVTMHDKA</sequence>
<comment type="caution">
    <text evidence="1">The sequence shown here is derived from an EMBL/GenBank/DDBJ whole genome shotgun (WGS) entry which is preliminary data.</text>
</comment>
<dbReference type="Proteomes" id="UP000029055">
    <property type="component" value="Unassembled WGS sequence"/>
</dbReference>
<dbReference type="RefSeq" id="WP_024463691.1">
    <property type="nucleotide sequence ID" value="NZ_CP062939.1"/>
</dbReference>
<dbReference type="EMBL" id="JGZR01000002">
    <property type="protein sequence ID" value="KFJ04959.1"/>
    <property type="molecule type" value="Genomic_DNA"/>
</dbReference>
<evidence type="ECO:0000313" key="1">
    <source>
        <dbReference type="EMBL" id="KFJ04959.1"/>
    </source>
</evidence>
<reference evidence="1 2" key="1">
    <citation type="submission" date="2014-03" db="EMBL/GenBank/DDBJ databases">
        <title>Genomics of Bifidobacteria.</title>
        <authorList>
            <person name="Ventura M."/>
            <person name="Milani C."/>
            <person name="Lugli G.A."/>
        </authorList>
    </citation>
    <scope>NUCLEOTIDE SEQUENCE [LARGE SCALE GENOMIC DNA]</scope>
    <source>
        <strain evidence="1 2">LMG 11597</strain>
    </source>
</reference>
<name>A0A087EB08_9BIFI</name>